<feature type="compositionally biased region" description="Basic and acidic residues" evidence="1">
    <location>
        <begin position="34"/>
        <end position="45"/>
    </location>
</feature>
<comment type="caution">
    <text evidence="2">The sequence shown here is derived from an EMBL/GenBank/DDBJ whole genome shotgun (WGS) entry which is preliminary data.</text>
</comment>
<name>A0A8T0GI56_CERPU</name>
<gene>
    <name evidence="2" type="ORF">KC19_10G078500</name>
</gene>
<dbReference type="AlphaFoldDB" id="A0A8T0GI56"/>
<feature type="region of interest" description="Disordered" evidence="1">
    <location>
        <begin position="1"/>
        <end position="92"/>
    </location>
</feature>
<protein>
    <submittedName>
        <fullName evidence="2">Uncharacterized protein</fullName>
    </submittedName>
</protein>
<evidence type="ECO:0000313" key="3">
    <source>
        <dbReference type="Proteomes" id="UP000822688"/>
    </source>
</evidence>
<proteinExistence type="predicted"/>
<evidence type="ECO:0000313" key="2">
    <source>
        <dbReference type="EMBL" id="KAG0559091.1"/>
    </source>
</evidence>
<sequence length="125" mass="13836">MRSRRGGRVCQGRLSSRKSLQTGLTNPAQKKVGRHPDHAQPEKATRTANLHQSQTRCVHSTSQVQEETTETQSSATTTFNESRQQDEAAGLTCQRTPVEAVRERAPMTALMISRYTSSQALTPDL</sequence>
<reference evidence="2" key="1">
    <citation type="submission" date="2020-06" db="EMBL/GenBank/DDBJ databases">
        <title>WGS assembly of Ceratodon purpureus strain R40.</title>
        <authorList>
            <person name="Carey S.B."/>
            <person name="Jenkins J."/>
            <person name="Shu S."/>
            <person name="Lovell J.T."/>
            <person name="Sreedasyam A."/>
            <person name="Maumus F."/>
            <person name="Tiley G.P."/>
            <person name="Fernandez-Pozo N."/>
            <person name="Barry K."/>
            <person name="Chen C."/>
            <person name="Wang M."/>
            <person name="Lipzen A."/>
            <person name="Daum C."/>
            <person name="Saski C.A."/>
            <person name="Payton A.C."/>
            <person name="Mcbreen J.C."/>
            <person name="Conrad R.E."/>
            <person name="Kollar L.M."/>
            <person name="Olsson S."/>
            <person name="Huttunen S."/>
            <person name="Landis J.B."/>
            <person name="Wickett N.J."/>
            <person name="Johnson M.G."/>
            <person name="Rensing S.A."/>
            <person name="Grimwood J."/>
            <person name="Schmutz J."/>
            <person name="Mcdaniel S.F."/>
        </authorList>
    </citation>
    <scope>NUCLEOTIDE SEQUENCE</scope>
    <source>
        <strain evidence="2">R40</strain>
    </source>
</reference>
<organism evidence="2 3">
    <name type="scientific">Ceratodon purpureus</name>
    <name type="common">Fire moss</name>
    <name type="synonym">Dicranum purpureum</name>
    <dbReference type="NCBI Taxonomy" id="3225"/>
    <lineage>
        <taxon>Eukaryota</taxon>
        <taxon>Viridiplantae</taxon>
        <taxon>Streptophyta</taxon>
        <taxon>Embryophyta</taxon>
        <taxon>Bryophyta</taxon>
        <taxon>Bryophytina</taxon>
        <taxon>Bryopsida</taxon>
        <taxon>Dicranidae</taxon>
        <taxon>Pseudoditrichales</taxon>
        <taxon>Ditrichaceae</taxon>
        <taxon>Ceratodon</taxon>
    </lineage>
</organism>
<keyword evidence="3" id="KW-1185">Reference proteome</keyword>
<dbReference type="EMBL" id="CM026431">
    <property type="protein sequence ID" value="KAG0559091.1"/>
    <property type="molecule type" value="Genomic_DNA"/>
</dbReference>
<accession>A0A8T0GI56</accession>
<feature type="compositionally biased region" description="Polar residues" evidence="1">
    <location>
        <begin position="13"/>
        <end position="28"/>
    </location>
</feature>
<feature type="compositionally biased region" description="Low complexity" evidence="1">
    <location>
        <begin position="60"/>
        <end position="78"/>
    </location>
</feature>
<feature type="compositionally biased region" description="Polar residues" evidence="1">
    <location>
        <begin position="46"/>
        <end position="59"/>
    </location>
</feature>
<dbReference type="Proteomes" id="UP000822688">
    <property type="component" value="Chromosome 10"/>
</dbReference>
<evidence type="ECO:0000256" key="1">
    <source>
        <dbReference type="SAM" id="MobiDB-lite"/>
    </source>
</evidence>